<dbReference type="Gene3D" id="3.90.226.10">
    <property type="entry name" value="2-enoyl-CoA Hydratase, Chain A, domain 1"/>
    <property type="match status" value="1"/>
</dbReference>
<evidence type="ECO:0000313" key="4">
    <source>
        <dbReference type="EMBL" id="KRO31158.1"/>
    </source>
</evidence>
<dbReference type="PANTHER" id="PTHR43684:SF1">
    <property type="entry name" value="ENOYL-COA DELTA ISOMERASE 2"/>
    <property type="match status" value="1"/>
</dbReference>
<reference evidence="4 5" key="1">
    <citation type="submission" date="2015-10" db="EMBL/GenBank/DDBJ databases">
        <title>Metagenome-Assembled Genomes uncover a global brackish microbiome.</title>
        <authorList>
            <person name="Hugerth L.W."/>
            <person name="Larsson J."/>
            <person name="Alneberg J."/>
            <person name="Lindh M.V."/>
            <person name="Legrand C."/>
            <person name="Pinhassi J."/>
            <person name="Andersson A.F."/>
        </authorList>
    </citation>
    <scope>NUCLEOTIDE SEQUENCE [LARGE SCALE GENOMIC DNA]</scope>
    <source>
        <strain evidence="4">BACL2 MAG-120802-bin41</strain>
    </source>
</reference>
<comment type="caution">
    <text evidence="4">The sequence shown here is derived from an EMBL/GenBank/DDBJ whole genome shotgun (WGS) entry which is preliminary data.</text>
</comment>
<name>A0A0R2NZ49_9ACTN</name>
<comment type="subcellular location">
    <subcellularLocation>
        <location evidence="1">Peroxisome</location>
    </subcellularLocation>
</comment>
<dbReference type="Pfam" id="PF00378">
    <property type="entry name" value="ECH_1"/>
    <property type="match status" value="1"/>
</dbReference>
<dbReference type="PANTHER" id="PTHR43684">
    <property type="match status" value="1"/>
</dbReference>
<dbReference type="GO" id="GO:0004165">
    <property type="term" value="F:delta(3)-delta(2)-enoyl-CoA isomerase activity"/>
    <property type="evidence" value="ECO:0007669"/>
    <property type="project" value="UniProtKB-ARBA"/>
</dbReference>
<dbReference type="SUPFAM" id="SSF52096">
    <property type="entry name" value="ClpP/crotonase"/>
    <property type="match status" value="1"/>
</dbReference>
<keyword evidence="3" id="KW-0413">Isomerase</keyword>
<dbReference type="InterPro" id="IPR051053">
    <property type="entry name" value="ECH/Chromodomain_protein"/>
</dbReference>
<keyword evidence="2" id="KW-0576">Peroxisome</keyword>
<dbReference type="InterPro" id="IPR029045">
    <property type="entry name" value="ClpP/crotonase-like_dom_sf"/>
</dbReference>
<organism evidence="4 5">
    <name type="scientific">Actinobacteria bacterium BACL2 MAG-120802-bin41</name>
    <dbReference type="NCBI Taxonomy" id="1655568"/>
    <lineage>
        <taxon>Bacteria</taxon>
        <taxon>Bacillati</taxon>
        <taxon>Actinomycetota</taxon>
        <taxon>Actinomycetes</taxon>
        <taxon>Actinomycetes incertae sedis</taxon>
        <taxon>ac1 cluster</taxon>
    </lineage>
</organism>
<evidence type="ECO:0000256" key="1">
    <source>
        <dbReference type="ARBA" id="ARBA00004275"/>
    </source>
</evidence>
<protein>
    <submittedName>
        <fullName evidence="4">Enoyl-CoA hydratase</fullName>
    </submittedName>
</protein>
<evidence type="ECO:0000256" key="2">
    <source>
        <dbReference type="ARBA" id="ARBA00023140"/>
    </source>
</evidence>
<dbReference type="CDD" id="cd06558">
    <property type="entry name" value="crotonase-like"/>
    <property type="match status" value="1"/>
</dbReference>
<evidence type="ECO:0000313" key="5">
    <source>
        <dbReference type="Proteomes" id="UP000053941"/>
    </source>
</evidence>
<dbReference type="Proteomes" id="UP000053941">
    <property type="component" value="Unassembled WGS sequence"/>
</dbReference>
<sequence>MSEVLTSLDEQVLTLTLNRVAKQNAITRDMYQLLADALKEANGDFGIRVVVITHEGEHFTAGNDIFDFLNNPPHEPGSPVWNFLQEIHNFTKPLLAAVSGNAIGIGTTMLLHCDITIASERTKFSMPFVNLGLVPEAGATLLFPRLVGYQKAAQILLTGEPFSAEQAFEMGLIAGIAENPKDEIKKIALKLASQPPNAILQIKALLKSDLHEKVKVVMQAEGELFLRALESDEAQEAFMKLAARKGK</sequence>
<dbReference type="InterPro" id="IPR001753">
    <property type="entry name" value="Enoyl-CoA_hydra/iso"/>
</dbReference>
<dbReference type="EMBL" id="LIAS01000016">
    <property type="protein sequence ID" value="KRO31158.1"/>
    <property type="molecule type" value="Genomic_DNA"/>
</dbReference>
<dbReference type="AlphaFoldDB" id="A0A0R2NZ49"/>
<accession>A0A0R2NZ49</accession>
<proteinExistence type="predicted"/>
<evidence type="ECO:0000256" key="3">
    <source>
        <dbReference type="ARBA" id="ARBA00023235"/>
    </source>
</evidence>
<gene>
    <name evidence="4" type="ORF">ABR60_06470</name>
</gene>